<keyword evidence="3 4" id="KW-0732">Signal</keyword>
<feature type="domain" description="Carbohydrate-binding module family 96" evidence="5">
    <location>
        <begin position="39"/>
        <end position="207"/>
    </location>
</feature>
<keyword evidence="2" id="KW-0964">Secreted</keyword>
<feature type="chain" id="PRO_5045702255" evidence="4">
    <location>
        <begin position="30"/>
        <end position="491"/>
    </location>
</feature>
<proteinExistence type="predicted"/>
<comment type="subcellular location">
    <subcellularLocation>
        <location evidence="1">Secreted</location>
    </subcellularLocation>
</comment>
<feature type="signal peptide" evidence="4">
    <location>
        <begin position="1"/>
        <end position="29"/>
    </location>
</feature>
<keyword evidence="7" id="KW-1185">Reference proteome</keyword>
<dbReference type="NCBIfam" id="NF033679">
    <property type="entry name" value="DNRLRE_dom"/>
    <property type="match status" value="1"/>
</dbReference>
<reference evidence="6 7" key="1">
    <citation type="submission" date="2023-09" db="EMBL/GenBank/DDBJ databases">
        <authorList>
            <person name="Qi X."/>
        </authorList>
    </citation>
    <scope>NUCLEOTIDE SEQUENCE [LARGE SCALE GENOMIC DNA]</scope>
    <source>
        <strain evidence="6 7">S1-1</strain>
    </source>
</reference>
<evidence type="ECO:0000259" key="5">
    <source>
        <dbReference type="Pfam" id="PF24517"/>
    </source>
</evidence>
<dbReference type="RefSeq" id="WP_348394832.1">
    <property type="nucleotide sequence ID" value="NZ_CP136600.1"/>
</dbReference>
<dbReference type="Proteomes" id="UP001301442">
    <property type="component" value="Chromosome"/>
</dbReference>
<evidence type="ECO:0000256" key="2">
    <source>
        <dbReference type="ARBA" id="ARBA00022525"/>
    </source>
</evidence>
<organism evidence="6 7">
    <name type="scientific">Thalassotalea fonticola</name>
    <dbReference type="NCBI Taxonomy" id="3065649"/>
    <lineage>
        <taxon>Bacteria</taxon>
        <taxon>Pseudomonadati</taxon>
        <taxon>Pseudomonadota</taxon>
        <taxon>Gammaproteobacteria</taxon>
        <taxon>Alteromonadales</taxon>
        <taxon>Colwelliaceae</taxon>
        <taxon>Thalassotalea</taxon>
    </lineage>
</organism>
<gene>
    <name evidence="6" type="ORF">RI844_11615</name>
</gene>
<dbReference type="EMBL" id="CP136600">
    <property type="protein sequence ID" value="WOH36018.1"/>
    <property type="molecule type" value="Genomic_DNA"/>
</dbReference>
<dbReference type="Pfam" id="PF24517">
    <property type="entry name" value="CBM96"/>
    <property type="match status" value="1"/>
</dbReference>
<dbReference type="InterPro" id="IPR013783">
    <property type="entry name" value="Ig-like_fold"/>
</dbReference>
<evidence type="ECO:0000256" key="3">
    <source>
        <dbReference type="ARBA" id="ARBA00022729"/>
    </source>
</evidence>
<sequence>MHKTLGNTLKTTAKYGLLLTTLLSGFVNAKVIGNATTVTTVELDKDTYIQKNDVGTNFGNKWFMHVAKISGGGAKVSFIQFTLGDELTSGAKVELVLTARKVVNETLVQLRPATNTSWDETKLTWDNRWDATDGVNYGDVLETFTVAAQDIPADGETGNSYSIDITAHIDGPGSYSFALTNEDQWTDTSFFTRHQSNSDKRPKVLITKDKSYGFSLSPSYFLVNPDPQASSQQTVTLSNEGEVPLQYKGMAANDDISHDQFSYTDNTCSTSEALAQGQSCSFKVVKSYDPTRDAVSEHDLVMLKYSYLDAQGNEGAPMKYPIYIRDSSAEPTAAQAKRRVAPQAKSFRLTDTTTDNEITNLPVSGSDYDIKFTVDGYHNSYRTLVALFDCVDTTADSCAASFNDNIGYVEATAGTPGTGATSYQGNNSATTDFTGSITMPSYANTLVARAYYRSDFDESAANRFTSLVASGGQGMTFADGLGRKIIIQTAQ</sequence>
<evidence type="ECO:0000313" key="7">
    <source>
        <dbReference type="Proteomes" id="UP001301442"/>
    </source>
</evidence>
<dbReference type="Gene3D" id="2.60.40.10">
    <property type="entry name" value="Immunoglobulins"/>
    <property type="match status" value="1"/>
</dbReference>
<accession>A0ABZ0GJS4</accession>
<evidence type="ECO:0000256" key="1">
    <source>
        <dbReference type="ARBA" id="ARBA00004613"/>
    </source>
</evidence>
<name>A0ABZ0GJS4_9GAMM</name>
<dbReference type="InterPro" id="IPR055372">
    <property type="entry name" value="CBM96"/>
</dbReference>
<evidence type="ECO:0000313" key="6">
    <source>
        <dbReference type="EMBL" id="WOH36018.1"/>
    </source>
</evidence>
<protein>
    <submittedName>
        <fullName evidence="6">DNRLRE domain-containing protein</fullName>
    </submittedName>
</protein>
<evidence type="ECO:0000256" key="4">
    <source>
        <dbReference type="SAM" id="SignalP"/>
    </source>
</evidence>